<protein>
    <recommendedName>
        <fullName evidence="13">Cysteine--tRNA ligase</fullName>
        <ecNumber evidence="13">6.1.1.16</ecNumber>
    </recommendedName>
    <alternativeName>
        <fullName evidence="13">Cysteinyl-tRNA synthetase</fullName>
        <shortName evidence="13">CysRS</shortName>
    </alternativeName>
</protein>
<proteinExistence type="inferred from homology"/>
<dbReference type="GO" id="GO:0005829">
    <property type="term" value="C:cytosol"/>
    <property type="evidence" value="ECO:0007669"/>
    <property type="project" value="TreeGrafter"/>
</dbReference>
<dbReference type="GO" id="GO:0008270">
    <property type="term" value="F:zinc ion binding"/>
    <property type="evidence" value="ECO:0007669"/>
    <property type="project" value="UniProtKB-UniRule"/>
</dbReference>
<dbReference type="AlphaFoldDB" id="A0A163REZ1"/>
<dbReference type="InterPro" id="IPR015803">
    <property type="entry name" value="Cys-tRNA-ligase"/>
</dbReference>
<dbReference type="InterPro" id="IPR009080">
    <property type="entry name" value="tRNAsynth_Ia_anticodon-bd"/>
</dbReference>
<dbReference type="InterPro" id="IPR056411">
    <property type="entry name" value="CysS_C"/>
</dbReference>
<evidence type="ECO:0000256" key="12">
    <source>
        <dbReference type="ARBA" id="ARBA00047398"/>
    </source>
</evidence>
<evidence type="ECO:0000313" key="15">
    <source>
        <dbReference type="EMBL" id="KZM35141.1"/>
    </source>
</evidence>
<dbReference type="InterPro" id="IPR014729">
    <property type="entry name" value="Rossmann-like_a/b/a_fold"/>
</dbReference>
<dbReference type="EC" id="6.1.1.16" evidence="13"/>
<evidence type="ECO:0000256" key="1">
    <source>
        <dbReference type="ARBA" id="ARBA00004496"/>
    </source>
</evidence>
<dbReference type="PATRIC" id="fig|43678.3.peg.2199"/>
<evidence type="ECO:0000256" key="2">
    <source>
        <dbReference type="ARBA" id="ARBA00005594"/>
    </source>
</evidence>
<reference evidence="15 16" key="1">
    <citation type="submission" date="2016-01" db="EMBL/GenBank/DDBJ databases">
        <title>Genome sequence of Oerskovia enterophila VJag, an agar and cellulose degrading bacterium.</title>
        <authorList>
            <person name="Poehlein A."/>
            <person name="Jag V."/>
            <person name="Bengelsdorf F."/>
            <person name="Duerre P."/>
            <person name="Daniel R."/>
        </authorList>
    </citation>
    <scope>NUCLEOTIDE SEQUENCE [LARGE SCALE GENOMIC DNA]</scope>
    <source>
        <strain evidence="15 16">VJag</strain>
    </source>
</reference>
<dbReference type="FunFam" id="3.40.50.620:FF:000068">
    <property type="entry name" value="Cysteine--tRNA ligase"/>
    <property type="match status" value="1"/>
</dbReference>
<dbReference type="Pfam" id="PF09190">
    <property type="entry name" value="DALR_2"/>
    <property type="match status" value="1"/>
</dbReference>
<comment type="subcellular location">
    <subcellularLocation>
        <location evidence="1 13">Cytoplasm</location>
    </subcellularLocation>
</comment>
<dbReference type="HAMAP" id="MF_00041">
    <property type="entry name" value="Cys_tRNA_synth"/>
    <property type="match status" value="1"/>
</dbReference>
<dbReference type="EMBL" id="LRIE01000073">
    <property type="protein sequence ID" value="KZM35141.1"/>
    <property type="molecule type" value="Genomic_DNA"/>
</dbReference>
<organism evidence="15 16">
    <name type="scientific">Oerskovia enterophila</name>
    <dbReference type="NCBI Taxonomy" id="43678"/>
    <lineage>
        <taxon>Bacteria</taxon>
        <taxon>Bacillati</taxon>
        <taxon>Actinomycetota</taxon>
        <taxon>Actinomycetes</taxon>
        <taxon>Micrococcales</taxon>
        <taxon>Cellulomonadaceae</taxon>
        <taxon>Oerskovia</taxon>
    </lineage>
</organism>
<keyword evidence="6 13" id="KW-0479">Metal-binding</keyword>
<evidence type="ECO:0000256" key="4">
    <source>
        <dbReference type="ARBA" id="ARBA00022490"/>
    </source>
</evidence>
<evidence type="ECO:0000256" key="6">
    <source>
        <dbReference type="ARBA" id="ARBA00022723"/>
    </source>
</evidence>
<dbReference type="GO" id="GO:0006423">
    <property type="term" value="P:cysteinyl-tRNA aminoacylation"/>
    <property type="evidence" value="ECO:0007669"/>
    <property type="project" value="UniProtKB-UniRule"/>
</dbReference>
<evidence type="ECO:0000256" key="9">
    <source>
        <dbReference type="ARBA" id="ARBA00022840"/>
    </source>
</evidence>
<dbReference type="PANTHER" id="PTHR10890">
    <property type="entry name" value="CYSTEINYL-TRNA SYNTHETASE"/>
    <property type="match status" value="1"/>
</dbReference>
<keyword evidence="7 13" id="KW-0547">Nucleotide-binding</keyword>
<accession>A0A163REZ1</accession>
<feature type="binding site" evidence="13">
    <location>
        <position position="251"/>
    </location>
    <ligand>
        <name>Zn(2+)</name>
        <dbReference type="ChEBI" id="CHEBI:29105"/>
    </ligand>
</feature>
<evidence type="ECO:0000256" key="10">
    <source>
        <dbReference type="ARBA" id="ARBA00022917"/>
    </source>
</evidence>
<feature type="binding site" evidence="13">
    <location>
        <position position="37"/>
    </location>
    <ligand>
        <name>Zn(2+)</name>
        <dbReference type="ChEBI" id="CHEBI:29105"/>
    </ligand>
</feature>
<dbReference type="NCBIfam" id="TIGR00435">
    <property type="entry name" value="cysS"/>
    <property type="match status" value="1"/>
</dbReference>
<name>A0A163REZ1_9CELL</name>
<dbReference type="GO" id="GO:0004817">
    <property type="term" value="F:cysteine-tRNA ligase activity"/>
    <property type="evidence" value="ECO:0007669"/>
    <property type="project" value="UniProtKB-UniRule"/>
</dbReference>
<dbReference type="STRING" id="43678.OJAG_21090"/>
<feature type="binding site" evidence="13">
    <location>
        <position position="247"/>
    </location>
    <ligand>
        <name>Zn(2+)</name>
        <dbReference type="ChEBI" id="CHEBI:29105"/>
    </ligand>
</feature>
<dbReference type="SUPFAM" id="SSF47323">
    <property type="entry name" value="Anticodon-binding domain of a subclass of class I aminoacyl-tRNA synthetases"/>
    <property type="match status" value="1"/>
</dbReference>
<feature type="short sequence motif" description="'HIGH' region" evidence="13">
    <location>
        <begin position="39"/>
        <end position="49"/>
    </location>
</feature>
<keyword evidence="11 13" id="KW-0030">Aminoacyl-tRNA synthetase</keyword>
<evidence type="ECO:0000313" key="16">
    <source>
        <dbReference type="Proteomes" id="UP000076447"/>
    </source>
</evidence>
<dbReference type="Gene3D" id="3.40.50.620">
    <property type="entry name" value="HUPs"/>
    <property type="match status" value="1"/>
</dbReference>
<dbReference type="SMART" id="SM00840">
    <property type="entry name" value="DALR_2"/>
    <property type="match status" value="1"/>
</dbReference>
<sequence length="487" mass="53071">MHPGNLAGVSLRLFDTATRDVRDFIPQNQGEVGIYLCGATVQSAPHIGHMRSAVAFDVLVRWLRRTGSRVTLIRNVTDIDDKILAKSVDAGEPWWAWAAINERAFTAAYDALGVTPPTYEPRATGHVPDMVELMQRLVDSGHAYTTGPGDVWFDVRSWADYGSLTNQRLEDLAPAPADPVEDSLKRDPRDFALWKAPKPGEPATASWDTPFGRGRPGWHLECSAMAHRYLGSTFDIHGGGLDLRFPHHENEQAQSRAAGDGFAQYWLHSAWVTQGGAKMSKSLGNGLLVREVLSTTSPAVLRYALAAVQYRSMLEWTQDTVTEAEATWERLSGFVQRASERVGEVDVADVREAELPTAFVTAMDDDLNVPAALAVVHEHLRAGNSALADRSPAADTVARHHLVSLRAMLDVLGLDPAGEQWADAGDTRYRHALDAVVTAELDARAQARAARDFATSDAIRDRLAAAGVVVEDSSDGARWSLAARQGT</sequence>
<evidence type="ECO:0000256" key="13">
    <source>
        <dbReference type="HAMAP-Rule" id="MF_00041"/>
    </source>
</evidence>
<comment type="similarity">
    <text evidence="2 13">Belongs to the class-I aminoacyl-tRNA synthetase family.</text>
</comment>
<dbReference type="PRINTS" id="PR00983">
    <property type="entry name" value="TRNASYNTHCYS"/>
</dbReference>
<dbReference type="GO" id="GO:0005524">
    <property type="term" value="F:ATP binding"/>
    <property type="evidence" value="ECO:0007669"/>
    <property type="project" value="UniProtKB-UniRule"/>
</dbReference>
<evidence type="ECO:0000256" key="3">
    <source>
        <dbReference type="ARBA" id="ARBA00011245"/>
    </source>
</evidence>
<dbReference type="Pfam" id="PF23493">
    <property type="entry name" value="CysS_C"/>
    <property type="match status" value="1"/>
</dbReference>
<feature type="short sequence motif" description="'KMSKS' region" evidence="13">
    <location>
        <begin position="278"/>
        <end position="282"/>
    </location>
</feature>
<comment type="catalytic activity">
    <reaction evidence="12 13">
        <text>tRNA(Cys) + L-cysteine + ATP = L-cysteinyl-tRNA(Cys) + AMP + diphosphate</text>
        <dbReference type="Rhea" id="RHEA:17773"/>
        <dbReference type="Rhea" id="RHEA-COMP:9661"/>
        <dbReference type="Rhea" id="RHEA-COMP:9679"/>
        <dbReference type="ChEBI" id="CHEBI:30616"/>
        <dbReference type="ChEBI" id="CHEBI:33019"/>
        <dbReference type="ChEBI" id="CHEBI:35235"/>
        <dbReference type="ChEBI" id="CHEBI:78442"/>
        <dbReference type="ChEBI" id="CHEBI:78517"/>
        <dbReference type="ChEBI" id="CHEBI:456215"/>
        <dbReference type="EC" id="6.1.1.16"/>
    </reaction>
</comment>
<gene>
    <name evidence="13 15" type="primary">cysS</name>
    <name evidence="15" type="ORF">OJAG_21090</name>
</gene>
<keyword evidence="10 13" id="KW-0648">Protein biosynthesis</keyword>
<comment type="caution">
    <text evidence="15">The sequence shown here is derived from an EMBL/GenBank/DDBJ whole genome shotgun (WGS) entry which is preliminary data.</text>
</comment>
<dbReference type="Pfam" id="PF01406">
    <property type="entry name" value="tRNA-synt_1e"/>
    <property type="match status" value="1"/>
</dbReference>
<dbReference type="InterPro" id="IPR015273">
    <property type="entry name" value="Cys-tRNA-synt_Ia_DALR"/>
</dbReference>
<evidence type="ECO:0000259" key="14">
    <source>
        <dbReference type="SMART" id="SM00840"/>
    </source>
</evidence>
<dbReference type="InterPro" id="IPR024909">
    <property type="entry name" value="Cys-tRNA/MSH_ligase"/>
</dbReference>
<dbReference type="Proteomes" id="UP000076447">
    <property type="component" value="Unassembled WGS sequence"/>
</dbReference>
<keyword evidence="8 13" id="KW-0862">Zinc</keyword>
<dbReference type="CDD" id="cd00672">
    <property type="entry name" value="CysRS_core"/>
    <property type="match status" value="1"/>
</dbReference>
<evidence type="ECO:0000256" key="8">
    <source>
        <dbReference type="ARBA" id="ARBA00022833"/>
    </source>
</evidence>
<keyword evidence="4 13" id="KW-0963">Cytoplasm</keyword>
<keyword evidence="5 13" id="KW-0436">Ligase</keyword>
<keyword evidence="9 13" id="KW-0067">ATP-binding</keyword>
<feature type="binding site" evidence="13">
    <location>
        <position position="281"/>
    </location>
    <ligand>
        <name>ATP</name>
        <dbReference type="ChEBI" id="CHEBI:30616"/>
    </ligand>
</feature>
<dbReference type="SUPFAM" id="SSF52374">
    <property type="entry name" value="Nucleotidylyl transferase"/>
    <property type="match status" value="1"/>
</dbReference>
<evidence type="ECO:0000256" key="7">
    <source>
        <dbReference type="ARBA" id="ARBA00022741"/>
    </source>
</evidence>
<dbReference type="Gene3D" id="1.20.120.1910">
    <property type="entry name" value="Cysteine-tRNA ligase, C-terminal anti-codon recognition domain"/>
    <property type="match status" value="1"/>
</dbReference>
<evidence type="ECO:0000256" key="11">
    <source>
        <dbReference type="ARBA" id="ARBA00023146"/>
    </source>
</evidence>
<dbReference type="PANTHER" id="PTHR10890:SF30">
    <property type="entry name" value="CYSTEINE--TRNA LIGASE"/>
    <property type="match status" value="1"/>
</dbReference>
<comment type="cofactor">
    <cofactor evidence="13">
        <name>Zn(2+)</name>
        <dbReference type="ChEBI" id="CHEBI:29105"/>
    </cofactor>
    <text evidence="13">Binds 1 zinc ion per subunit.</text>
</comment>
<comment type="subunit">
    <text evidence="3 13">Monomer.</text>
</comment>
<feature type="binding site" evidence="13">
    <location>
        <position position="222"/>
    </location>
    <ligand>
        <name>Zn(2+)</name>
        <dbReference type="ChEBI" id="CHEBI:29105"/>
    </ligand>
</feature>
<feature type="domain" description="Cysteinyl-tRNA synthetase class Ia DALR" evidence="14">
    <location>
        <begin position="358"/>
        <end position="422"/>
    </location>
</feature>
<evidence type="ECO:0000256" key="5">
    <source>
        <dbReference type="ARBA" id="ARBA00022598"/>
    </source>
</evidence>
<dbReference type="InterPro" id="IPR032678">
    <property type="entry name" value="tRNA-synt_1_cat_dom"/>
</dbReference>